<dbReference type="InterPro" id="IPR032171">
    <property type="entry name" value="COR-A"/>
</dbReference>
<dbReference type="GO" id="GO:0016301">
    <property type="term" value="F:kinase activity"/>
    <property type="evidence" value="ECO:0007669"/>
    <property type="project" value="UniProtKB-KW"/>
</dbReference>
<evidence type="ECO:0000256" key="3">
    <source>
        <dbReference type="SAM" id="Phobius"/>
    </source>
</evidence>
<dbReference type="Gene3D" id="1.10.10.2200">
    <property type="match status" value="1"/>
</dbReference>
<dbReference type="EMBL" id="CAADFR010000066">
    <property type="protein sequence ID" value="VFK40684.1"/>
    <property type="molecule type" value="Genomic_DNA"/>
</dbReference>
<dbReference type="EMBL" id="CAADFU010000067">
    <property type="protein sequence ID" value="VFK46121.1"/>
    <property type="molecule type" value="Genomic_DNA"/>
</dbReference>
<feature type="domain" description="COR" evidence="4">
    <location>
        <begin position="449"/>
        <end position="596"/>
    </location>
</feature>
<feature type="domain" description="C-terminal of Roc COR-B" evidence="5">
    <location>
        <begin position="610"/>
        <end position="751"/>
    </location>
</feature>
<dbReference type="InterPro" id="IPR057263">
    <property type="entry name" value="COR-B"/>
</dbReference>
<dbReference type="Gene3D" id="3.30.310.200">
    <property type="match status" value="1"/>
</dbReference>
<dbReference type="Gene3D" id="1.10.10.10">
    <property type="entry name" value="Winged helix-like DNA-binding domain superfamily/Winged helix DNA-binding domain"/>
    <property type="match status" value="1"/>
</dbReference>
<dbReference type="SUPFAM" id="SSF52540">
    <property type="entry name" value="P-loop containing nucleoside triphosphate hydrolases"/>
    <property type="match status" value="1"/>
</dbReference>
<dbReference type="Gene3D" id="3.40.50.300">
    <property type="entry name" value="P-loop containing nucleotide triphosphate hydrolases"/>
    <property type="match status" value="1"/>
</dbReference>
<dbReference type="PANTHER" id="PTHR47679:SF2">
    <property type="entry name" value="C-TERMINAL OF ROC (COR) DOMAIN-CONTAINING PROTEIN"/>
    <property type="match status" value="1"/>
</dbReference>
<dbReference type="Pfam" id="PF25497">
    <property type="entry name" value="COR-B"/>
    <property type="match status" value="1"/>
</dbReference>
<sequence length="854" mass="95249">MRLRELDNPRLSVAFAARVALTALPVLTYWAEEESFLWYWKEGEREGHLLSVFRALEVCWAVPLEAGLIPRARARAAEAVVAAEAAAAADVYVAAYADAYAAADAAYAADAAVAYAAAYAADAATYAAAADAATYAAAADTATYAAAAADAAAYAAAAADAYASAINFIRRELDTLSPHTELLHYLARGCEDSPLGSLQDEFLSRVRAIPSFEYWADWFEARSAGKPADPSILEASILLPEEIEVQGPRVINRYLADLAGGRRGEKIKRVRAIFIGSGEAGKTSLIRALNHASVAGNTGMTRGIEMSEWPVPDTDLTAHFWDFGGQIIAHATHLFFLRVRCVYVLVLNARSADSNPNQQAEYWLEFARVFGNGAPVLVVENKCDLARGLVDFNRLRKNYPDIRGFYELSATGYQDRYAREFGIFRDAFINELVRAGERTRLYFSRSEFELIEELRKKSRKAAFLEKSAFDGLCAAHGIGEGETRERFLTLLDQLGKVIWFPEFYRAGFGAFLLKPRWLTHGVYRVIYSDTLREAEGVLRWNDLRDILWGESITDEQGNRLDYPEEKLGFLVRAMERFKLCYPAPDAPSTWIVPGLLPSDEPEGIVFDGREVLRFEFRFETFLPRYVLGMFMVEHYRDIRKGRAWQHGACLASQRWKDTGALIRADYQKRVLSLAVNGVFMDRYFPVLYDTILEILDRMPKLKYAKCLHLIEAARIGGVWRVGEPEEAFADFEDLLALEAKGRRVYECKFGEYDLERLLRPLPKGRAGPGTEAARHESTGDGDNEQGAPGWGLMERIVISLGAAGSLIAGLIPLIESDDKLFGGVIGVVVASAVIIATLSIRRWYRKSRDARQER</sequence>
<organism evidence="6">
    <name type="scientific">Candidatus Kentrum sp. SD</name>
    <dbReference type="NCBI Taxonomy" id="2126332"/>
    <lineage>
        <taxon>Bacteria</taxon>
        <taxon>Pseudomonadati</taxon>
        <taxon>Pseudomonadota</taxon>
        <taxon>Gammaproteobacteria</taxon>
        <taxon>Candidatus Kentrum</taxon>
    </lineage>
</organism>
<evidence type="ECO:0000259" key="4">
    <source>
        <dbReference type="Pfam" id="PF16095"/>
    </source>
</evidence>
<keyword evidence="3" id="KW-1133">Transmembrane helix</keyword>
<proteinExistence type="predicted"/>
<evidence type="ECO:0000313" key="6">
    <source>
        <dbReference type="EMBL" id="VFK40684.1"/>
    </source>
</evidence>
<dbReference type="InterPro" id="IPR036388">
    <property type="entry name" value="WH-like_DNA-bd_sf"/>
</dbReference>
<gene>
    <name evidence="7" type="ORF">BECKSD772E_GA0070983_10675</name>
    <name evidence="6" type="ORF">BECKSD772F_GA0070984_10665</name>
</gene>
<evidence type="ECO:0000313" key="7">
    <source>
        <dbReference type="EMBL" id="VFK46121.1"/>
    </source>
</evidence>
<keyword evidence="3" id="KW-0472">Membrane</keyword>
<keyword evidence="6" id="KW-0418">Kinase</keyword>
<accession>A0A450YGL4</accession>
<feature type="region of interest" description="Disordered" evidence="2">
    <location>
        <begin position="763"/>
        <end position="786"/>
    </location>
</feature>
<reference evidence="6" key="1">
    <citation type="submission" date="2019-02" db="EMBL/GenBank/DDBJ databases">
        <authorList>
            <person name="Gruber-Vodicka R. H."/>
            <person name="Seah K. B. B."/>
        </authorList>
    </citation>
    <scope>NUCLEOTIDE SEQUENCE</scope>
    <source>
        <strain evidence="7">BECK_S1320</strain>
        <strain evidence="6">BECK_S1321</strain>
    </source>
</reference>
<keyword evidence="6" id="KW-0808">Transferase</keyword>
<evidence type="ECO:0000256" key="1">
    <source>
        <dbReference type="ARBA" id="ARBA00022737"/>
    </source>
</evidence>
<feature type="transmembrane region" description="Helical" evidence="3">
    <location>
        <begin position="820"/>
        <end position="844"/>
    </location>
</feature>
<dbReference type="Pfam" id="PF08477">
    <property type="entry name" value="Roc"/>
    <property type="match status" value="1"/>
</dbReference>
<dbReference type="InterPro" id="IPR027417">
    <property type="entry name" value="P-loop_NTPase"/>
</dbReference>
<evidence type="ECO:0000259" key="5">
    <source>
        <dbReference type="Pfam" id="PF25497"/>
    </source>
</evidence>
<dbReference type="Pfam" id="PF16095">
    <property type="entry name" value="COR-A"/>
    <property type="match status" value="1"/>
</dbReference>
<dbReference type="PANTHER" id="PTHR47679">
    <property type="entry name" value="PROTEIN TORNADO 1"/>
    <property type="match status" value="1"/>
</dbReference>
<dbReference type="AlphaFoldDB" id="A0A450YGL4"/>
<name>A0A450YGL4_9GAMM</name>
<protein>
    <submittedName>
        <fullName evidence="6">Ras of Complex, Roc, domain of DAPkinase</fullName>
    </submittedName>
</protein>
<keyword evidence="1" id="KW-0677">Repeat</keyword>
<keyword evidence="3" id="KW-0812">Transmembrane</keyword>
<evidence type="ECO:0000256" key="2">
    <source>
        <dbReference type="SAM" id="MobiDB-lite"/>
    </source>
</evidence>